<dbReference type="SUPFAM" id="SSF52172">
    <property type="entry name" value="CheY-like"/>
    <property type="match status" value="1"/>
</dbReference>
<evidence type="ECO:0000256" key="2">
    <source>
        <dbReference type="ARBA" id="ARBA00023125"/>
    </source>
</evidence>
<evidence type="ECO:0000313" key="9">
    <source>
        <dbReference type="Proteomes" id="UP001589776"/>
    </source>
</evidence>
<keyword evidence="3" id="KW-0804">Transcription</keyword>
<reference evidence="8 9" key="1">
    <citation type="submission" date="2024-09" db="EMBL/GenBank/DDBJ databases">
        <authorList>
            <person name="Sun Q."/>
            <person name="Mori K."/>
        </authorList>
    </citation>
    <scope>NUCLEOTIDE SEQUENCE [LARGE SCALE GENOMIC DNA]</scope>
    <source>
        <strain evidence="8 9">CCM 7759</strain>
    </source>
</reference>
<dbReference type="PROSITE" id="PS50110">
    <property type="entry name" value="RESPONSE_REGULATORY"/>
    <property type="match status" value="1"/>
</dbReference>
<evidence type="ECO:0000259" key="5">
    <source>
        <dbReference type="PROSITE" id="PS01124"/>
    </source>
</evidence>
<feature type="domain" description="GGDEF" evidence="7">
    <location>
        <begin position="183"/>
        <end position="308"/>
    </location>
</feature>
<dbReference type="SMART" id="SM00342">
    <property type="entry name" value="HTH_ARAC"/>
    <property type="match status" value="1"/>
</dbReference>
<protein>
    <submittedName>
        <fullName evidence="8">Response regulator</fullName>
    </submittedName>
</protein>
<proteinExistence type="predicted"/>
<dbReference type="PANTHER" id="PTHR43280">
    <property type="entry name" value="ARAC-FAMILY TRANSCRIPTIONAL REGULATOR"/>
    <property type="match status" value="1"/>
</dbReference>
<keyword evidence="4" id="KW-0597">Phosphoprotein</keyword>
<evidence type="ECO:0000256" key="1">
    <source>
        <dbReference type="ARBA" id="ARBA00023015"/>
    </source>
</evidence>
<dbReference type="Pfam" id="PF12833">
    <property type="entry name" value="HTH_18"/>
    <property type="match status" value="1"/>
</dbReference>
<comment type="caution">
    <text evidence="8">The sequence shown here is derived from an EMBL/GenBank/DDBJ whole genome shotgun (WGS) entry which is preliminary data.</text>
</comment>
<dbReference type="PROSITE" id="PS50887">
    <property type="entry name" value="GGDEF"/>
    <property type="match status" value="1"/>
</dbReference>
<dbReference type="Pfam" id="PF17853">
    <property type="entry name" value="GGDEF_2"/>
    <property type="match status" value="1"/>
</dbReference>
<feature type="domain" description="HTH araC/xylS-type" evidence="5">
    <location>
        <begin position="436"/>
        <end position="534"/>
    </location>
</feature>
<feature type="modified residue" description="4-aspartylphosphate" evidence="4">
    <location>
        <position position="55"/>
    </location>
</feature>
<dbReference type="EMBL" id="JBHLWN010000078">
    <property type="protein sequence ID" value="MFC0215006.1"/>
    <property type="molecule type" value="Genomic_DNA"/>
</dbReference>
<dbReference type="PANTHER" id="PTHR43280:SF2">
    <property type="entry name" value="HTH-TYPE TRANSCRIPTIONAL REGULATOR EXSA"/>
    <property type="match status" value="1"/>
</dbReference>
<evidence type="ECO:0000256" key="3">
    <source>
        <dbReference type="ARBA" id="ARBA00023163"/>
    </source>
</evidence>
<dbReference type="RefSeq" id="WP_377472458.1">
    <property type="nucleotide sequence ID" value="NZ_JBHLWN010000078.1"/>
</dbReference>
<dbReference type="InterPro" id="IPR000160">
    <property type="entry name" value="GGDEF_dom"/>
</dbReference>
<feature type="domain" description="Response regulatory" evidence="6">
    <location>
        <begin position="3"/>
        <end position="120"/>
    </location>
</feature>
<dbReference type="InterPro" id="IPR018060">
    <property type="entry name" value="HTH_AraC"/>
</dbReference>
<dbReference type="Proteomes" id="UP001589776">
    <property type="component" value="Unassembled WGS sequence"/>
</dbReference>
<dbReference type="Gene3D" id="3.40.50.2300">
    <property type="match status" value="1"/>
</dbReference>
<name>A0ABV6DQS5_9BACL</name>
<dbReference type="InterPro" id="IPR009057">
    <property type="entry name" value="Homeodomain-like_sf"/>
</dbReference>
<gene>
    <name evidence="8" type="ORF">ACFFK0_21665</name>
</gene>
<dbReference type="CDD" id="cd17536">
    <property type="entry name" value="REC_YesN-like"/>
    <property type="match status" value="1"/>
</dbReference>
<dbReference type="SMART" id="SM00448">
    <property type="entry name" value="REC"/>
    <property type="match status" value="1"/>
</dbReference>
<evidence type="ECO:0000259" key="6">
    <source>
        <dbReference type="PROSITE" id="PS50110"/>
    </source>
</evidence>
<dbReference type="PROSITE" id="PS01124">
    <property type="entry name" value="HTH_ARAC_FAMILY_2"/>
    <property type="match status" value="1"/>
</dbReference>
<dbReference type="SUPFAM" id="SSF46689">
    <property type="entry name" value="Homeodomain-like"/>
    <property type="match status" value="1"/>
</dbReference>
<keyword evidence="9" id="KW-1185">Reference proteome</keyword>
<keyword evidence="2" id="KW-0238">DNA-binding</keyword>
<keyword evidence="1" id="KW-0805">Transcription regulation</keyword>
<dbReference type="InterPro" id="IPR001789">
    <property type="entry name" value="Sig_transdc_resp-reg_receiver"/>
</dbReference>
<dbReference type="InterPro" id="IPR018062">
    <property type="entry name" value="HTH_AraC-typ_CS"/>
</dbReference>
<evidence type="ECO:0000259" key="7">
    <source>
        <dbReference type="PROSITE" id="PS50887"/>
    </source>
</evidence>
<evidence type="ECO:0000313" key="8">
    <source>
        <dbReference type="EMBL" id="MFC0215006.1"/>
    </source>
</evidence>
<dbReference type="PROSITE" id="PS00041">
    <property type="entry name" value="HTH_ARAC_FAMILY_1"/>
    <property type="match status" value="1"/>
</dbReference>
<organism evidence="8 9">
    <name type="scientific">Paenibacillus chartarius</name>
    <dbReference type="NCBI Taxonomy" id="747481"/>
    <lineage>
        <taxon>Bacteria</taxon>
        <taxon>Bacillati</taxon>
        <taxon>Bacillota</taxon>
        <taxon>Bacilli</taxon>
        <taxon>Bacillales</taxon>
        <taxon>Paenibacillaceae</taxon>
        <taxon>Paenibacillus</taxon>
    </lineage>
</organism>
<evidence type="ECO:0000256" key="4">
    <source>
        <dbReference type="PROSITE-ProRule" id="PRU00169"/>
    </source>
</evidence>
<dbReference type="InterPro" id="IPR041522">
    <property type="entry name" value="CdaR_GGDEF"/>
</dbReference>
<sequence>MAKLLIVEDNDFERNAMQHYIDWDIMGIRQVEAAFNGLDGLEKATTFMPDIIISDVMMPGMNGIEMAKNIMRLCPHAKFIFSSGHEDVRLLQEAMEVRAYHYLIKPIKQEELISVIKKTTSILIDEKLTSIAHNKIIEQFHDNLRYLQSRFLEDFLVSGKNTHDMKSLIVQARDLQLNMVGMYKLALIELDVDGDTDVFQLSDVLQVVLHKLESACSPKHVYVFKSSGNCIIVLLHSLVKGEEEGARTIDDIDREIRLLSETVNYKFTIGVSDLVANVEELPNAYRQSRVAASRKIKLGYGQLVHFSACQEPHSDALETEQQDPKAAIAQLIDAAMKGEYSEADLDRLVQVMRVDPRRNWARFQSLFILLISNLAMQLAGAGESLGRIAEEEREIYEHILNAKTIPDVTQYTNNIFTSISSYMERKKRNKDDYIINEILTILNQDYRHPITLISLSERVYLSPNYLRILFKEKMKISIQEYLTNLRLNKAKELLRQTRYKIHEIGEMVGYENSTYFNIVFKNYMKMTPGEYRSKFK</sequence>
<dbReference type="InterPro" id="IPR011006">
    <property type="entry name" value="CheY-like_superfamily"/>
</dbReference>
<dbReference type="Gene3D" id="1.10.10.60">
    <property type="entry name" value="Homeodomain-like"/>
    <property type="match status" value="2"/>
</dbReference>
<dbReference type="Pfam" id="PF00072">
    <property type="entry name" value="Response_reg"/>
    <property type="match status" value="1"/>
</dbReference>
<accession>A0ABV6DQS5</accession>